<dbReference type="Proteomes" id="UP000032304">
    <property type="component" value="Chromosome 12"/>
</dbReference>
<proteinExistence type="predicted"/>
<evidence type="ECO:0000313" key="2">
    <source>
        <dbReference type="Proteomes" id="UP000032304"/>
    </source>
</evidence>
<gene>
    <name evidence="1" type="ORF">B456_012G026400</name>
</gene>
<name>A0A0D2RWM0_GOSRA</name>
<sequence>MFLSSISCTRPEKKISGTFAISFSLNDTFPVSSIDSSFGGDSSEFLFRTFLIARSIPDGIGELGRSRADEIAAAEFTVDII</sequence>
<dbReference type="EMBL" id="CM001751">
    <property type="protein sequence ID" value="KJB75142.1"/>
    <property type="molecule type" value="Genomic_DNA"/>
</dbReference>
<accession>A0A0D2RWM0</accession>
<keyword evidence="2" id="KW-1185">Reference proteome</keyword>
<evidence type="ECO:0000313" key="1">
    <source>
        <dbReference type="EMBL" id="KJB75142.1"/>
    </source>
</evidence>
<organism evidence="1 2">
    <name type="scientific">Gossypium raimondii</name>
    <name type="common">Peruvian cotton</name>
    <name type="synonym">Gossypium klotzschianum subsp. raimondii</name>
    <dbReference type="NCBI Taxonomy" id="29730"/>
    <lineage>
        <taxon>Eukaryota</taxon>
        <taxon>Viridiplantae</taxon>
        <taxon>Streptophyta</taxon>
        <taxon>Embryophyta</taxon>
        <taxon>Tracheophyta</taxon>
        <taxon>Spermatophyta</taxon>
        <taxon>Magnoliopsida</taxon>
        <taxon>eudicotyledons</taxon>
        <taxon>Gunneridae</taxon>
        <taxon>Pentapetalae</taxon>
        <taxon>rosids</taxon>
        <taxon>malvids</taxon>
        <taxon>Malvales</taxon>
        <taxon>Malvaceae</taxon>
        <taxon>Malvoideae</taxon>
        <taxon>Gossypium</taxon>
    </lineage>
</organism>
<dbReference type="Gramene" id="KJB75142">
    <property type="protein sequence ID" value="KJB75142"/>
    <property type="gene ID" value="B456_012G026400"/>
</dbReference>
<protein>
    <submittedName>
        <fullName evidence="1">Uncharacterized protein</fullName>
    </submittedName>
</protein>
<reference evidence="1 2" key="1">
    <citation type="journal article" date="2012" name="Nature">
        <title>Repeated polyploidization of Gossypium genomes and the evolution of spinnable cotton fibres.</title>
        <authorList>
            <person name="Paterson A.H."/>
            <person name="Wendel J.F."/>
            <person name="Gundlach H."/>
            <person name="Guo H."/>
            <person name="Jenkins J."/>
            <person name="Jin D."/>
            <person name="Llewellyn D."/>
            <person name="Showmaker K.C."/>
            <person name="Shu S."/>
            <person name="Udall J."/>
            <person name="Yoo M.J."/>
            <person name="Byers R."/>
            <person name="Chen W."/>
            <person name="Doron-Faigenboim A."/>
            <person name="Duke M.V."/>
            <person name="Gong L."/>
            <person name="Grimwood J."/>
            <person name="Grover C."/>
            <person name="Grupp K."/>
            <person name="Hu G."/>
            <person name="Lee T.H."/>
            <person name="Li J."/>
            <person name="Lin L."/>
            <person name="Liu T."/>
            <person name="Marler B.S."/>
            <person name="Page J.T."/>
            <person name="Roberts A.W."/>
            <person name="Romanel E."/>
            <person name="Sanders W.S."/>
            <person name="Szadkowski E."/>
            <person name="Tan X."/>
            <person name="Tang H."/>
            <person name="Xu C."/>
            <person name="Wang J."/>
            <person name="Wang Z."/>
            <person name="Zhang D."/>
            <person name="Zhang L."/>
            <person name="Ashrafi H."/>
            <person name="Bedon F."/>
            <person name="Bowers J.E."/>
            <person name="Brubaker C.L."/>
            <person name="Chee P.W."/>
            <person name="Das S."/>
            <person name="Gingle A.R."/>
            <person name="Haigler C.H."/>
            <person name="Harker D."/>
            <person name="Hoffmann L.V."/>
            <person name="Hovav R."/>
            <person name="Jones D.C."/>
            <person name="Lemke C."/>
            <person name="Mansoor S."/>
            <person name="ur Rahman M."/>
            <person name="Rainville L.N."/>
            <person name="Rambani A."/>
            <person name="Reddy U.K."/>
            <person name="Rong J.K."/>
            <person name="Saranga Y."/>
            <person name="Scheffler B.E."/>
            <person name="Scheffler J.A."/>
            <person name="Stelly D.M."/>
            <person name="Triplett B.A."/>
            <person name="Van Deynze A."/>
            <person name="Vaslin M.F."/>
            <person name="Waghmare V.N."/>
            <person name="Walford S.A."/>
            <person name="Wright R.J."/>
            <person name="Zaki E.A."/>
            <person name="Zhang T."/>
            <person name="Dennis E.S."/>
            <person name="Mayer K.F."/>
            <person name="Peterson D.G."/>
            <person name="Rokhsar D.S."/>
            <person name="Wang X."/>
            <person name="Schmutz J."/>
        </authorList>
    </citation>
    <scope>NUCLEOTIDE SEQUENCE [LARGE SCALE GENOMIC DNA]</scope>
</reference>
<dbReference type="AlphaFoldDB" id="A0A0D2RWM0"/>